<dbReference type="OrthoDB" id="9798761at2"/>
<accession>A0A1H1NZR0</accession>
<organism evidence="3 4">
    <name type="scientific">Pseudomonas oryzae</name>
    <dbReference type="NCBI Taxonomy" id="1392877"/>
    <lineage>
        <taxon>Bacteria</taxon>
        <taxon>Pseudomonadati</taxon>
        <taxon>Pseudomonadota</taxon>
        <taxon>Gammaproteobacteria</taxon>
        <taxon>Pseudomonadales</taxon>
        <taxon>Pseudomonadaceae</taxon>
        <taxon>Pseudomonas</taxon>
    </lineage>
</organism>
<dbReference type="InterPro" id="IPR004919">
    <property type="entry name" value="GmrSD_N"/>
</dbReference>
<dbReference type="Pfam" id="PF03235">
    <property type="entry name" value="GmrSD_N"/>
    <property type="match status" value="1"/>
</dbReference>
<dbReference type="PANTHER" id="PTHR35149">
    <property type="entry name" value="SLL5132 PROTEIN"/>
    <property type="match status" value="1"/>
</dbReference>
<dbReference type="AlphaFoldDB" id="A0A1H1NZR0"/>
<protein>
    <submittedName>
        <fullName evidence="3">Uncharacterized conserved protein, contains ParB-like and HNH nuclease domains</fullName>
    </submittedName>
</protein>
<dbReference type="Proteomes" id="UP000243359">
    <property type="component" value="Chromosome I"/>
</dbReference>
<evidence type="ECO:0000259" key="1">
    <source>
        <dbReference type="Pfam" id="PF03235"/>
    </source>
</evidence>
<dbReference type="InterPro" id="IPR011089">
    <property type="entry name" value="GmrSD_C"/>
</dbReference>
<feature type="domain" description="GmrSD restriction endonucleases N-terminal" evidence="1">
    <location>
        <begin position="18"/>
        <end position="252"/>
    </location>
</feature>
<dbReference type="Pfam" id="PF07510">
    <property type="entry name" value="GmrSD_C"/>
    <property type="match status" value="1"/>
</dbReference>
<dbReference type="EMBL" id="LT629751">
    <property type="protein sequence ID" value="SDS04481.1"/>
    <property type="molecule type" value="Genomic_DNA"/>
</dbReference>
<keyword evidence="4" id="KW-1185">Reference proteome</keyword>
<proteinExistence type="predicted"/>
<gene>
    <name evidence="3" type="ORF">SAMN05216221_0942</name>
</gene>
<feature type="domain" description="GmrSD restriction endonucleases C-terminal" evidence="2">
    <location>
        <begin position="459"/>
        <end position="607"/>
    </location>
</feature>
<dbReference type="PANTHER" id="PTHR35149:SF2">
    <property type="entry name" value="DUF262 DOMAIN-CONTAINING PROTEIN"/>
    <property type="match status" value="1"/>
</dbReference>
<reference evidence="4" key="1">
    <citation type="submission" date="2016-10" db="EMBL/GenBank/DDBJ databases">
        <authorList>
            <person name="Varghese N."/>
            <person name="Submissions S."/>
        </authorList>
    </citation>
    <scope>NUCLEOTIDE SEQUENCE [LARGE SCALE GENOMIC DNA]</scope>
    <source>
        <strain evidence="4">KCTC 32247</strain>
    </source>
</reference>
<sequence length="622" mass="71947">MEANSRPLMRIFEPTVCYQIPLFQRPYVWRREGNWQPLWDDFERQLGQALAGQRLRPHFLGAVVIEQLFDASGWVQLRQVIDGQQRFTTLQLLLIALRDLCASLGSARYFERFDSLVSNRAALVDRPEEICKLLPTNFDRRAYAQVHRAGSPEALLAQLQAEGETLDREQGIAGAYLYFHAQASDWLAQPVEERPYLELEDRLEALWAVVQKGLQFVVIELGEHDEAQVIFETLNARGTQLLPADLIKNFLFRRAQAEGDDIDRLYQTYWAEFDGEFWREEVRQGRDSRPRIDIFMRHFLTLAMRRDVRFVHLFDEYKHYVQYTDDWRSCLIGEASSAREHLALLASYAEHFREFASPAPGSHLARFLKRLEALDTSAIYPLLLLCSQQLRPQQEDEFEAILDVLESFLFRRMICGLTSKNYNRPFLDLIRHLEDRGSISACAVEQFLLASEGEGARFPTDAELKRAILDHPLYQWWPQYRVRAVLEALDAALGNQESAADAQPSALAIEHILPQKWDEHWPLPKAVQKSPQGKQAFTEQRDRLKHTLGNLTLLAGSLNPALSRSPWEVKKAELLRYGQPGLSRELHELEDWAEREILARGEVLAEVACGVWRYPVREREVV</sequence>
<evidence type="ECO:0000259" key="2">
    <source>
        <dbReference type="Pfam" id="PF07510"/>
    </source>
</evidence>
<name>A0A1H1NZR0_9PSED</name>
<evidence type="ECO:0000313" key="4">
    <source>
        <dbReference type="Proteomes" id="UP000243359"/>
    </source>
</evidence>
<dbReference type="RefSeq" id="WP_090347847.1">
    <property type="nucleotide sequence ID" value="NZ_LT629751.1"/>
</dbReference>
<evidence type="ECO:0000313" key="3">
    <source>
        <dbReference type="EMBL" id="SDS04481.1"/>
    </source>
</evidence>